<dbReference type="EMBL" id="JAWJZY010000001">
    <property type="protein sequence ID" value="MEE8657662.1"/>
    <property type="molecule type" value="Genomic_DNA"/>
</dbReference>
<dbReference type="Proteomes" id="UP001312908">
    <property type="component" value="Unassembled WGS sequence"/>
</dbReference>
<evidence type="ECO:0000313" key="3">
    <source>
        <dbReference type="Proteomes" id="UP001312908"/>
    </source>
</evidence>
<proteinExistence type="predicted"/>
<dbReference type="InterPro" id="IPR053861">
    <property type="entry name" value="Phage_Mu_Gp45_N"/>
</dbReference>
<organism evidence="2 3">
    <name type="scientific">Sorlinia euscelidii</name>
    <dbReference type="NCBI Taxonomy" id="3081148"/>
    <lineage>
        <taxon>Bacteria</taxon>
        <taxon>Pseudomonadati</taxon>
        <taxon>Pseudomonadota</taxon>
        <taxon>Alphaproteobacteria</taxon>
        <taxon>Acetobacterales</taxon>
        <taxon>Acetobacteraceae</taxon>
        <taxon>Sorlinia</taxon>
    </lineage>
</organism>
<reference evidence="2 3" key="1">
    <citation type="submission" date="2023-10" db="EMBL/GenBank/DDBJ databases">
        <title>Sorlinia euscelidii gen. nov., sp. nov., an acetic acid bacteria isolated from the gut of Euscelidius variegatus emitter.</title>
        <authorList>
            <person name="Michoud G."/>
            <person name="Marasco R."/>
            <person name="Seferji K."/>
            <person name="Gonella E."/>
            <person name="Garuglieri E."/>
            <person name="Alma A."/>
            <person name="Mapelli F."/>
            <person name="Borin S."/>
            <person name="Daffonchio D."/>
            <person name="Crotti E."/>
        </authorList>
    </citation>
    <scope>NUCLEOTIDE SEQUENCE [LARGE SCALE GENOMIC DNA]</scope>
    <source>
        <strain evidence="2 3">EV16P</strain>
    </source>
</reference>
<dbReference type="Pfam" id="PF06890">
    <property type="entry name" value="Phage_Mu_Gp45"/>
    <property type="match status" value="1"/>
</dbReference>
<name>A0ABU7TYX6_9PROT</name>
<comment type="caution">
    <text evidence="2">The sequence shown here is derived from an EMBL/GenBank/DDBJ whole genome shotgun (WGS) entry which is preliminary data.</text>
</comment>
<accession>A0ABU7TYX6</accession>
<keyword evidence="3" id="KW-1185">Reference proteome</keyword>
<sequence length="188" mass="19748">MGLRGLFARAVIHDLDDEAGDQTLTLATHLGHVKSRVPVHYPFGFTSHAPIDGAVTMVLHAGGDHADPVALPPANPMTARMGGLKEGETALYDAAGQKLHFRDGRLVQVDALEELNVAIAGKTVLRVTEGKVSIDGVLHVNGDVEVQGDARLDGTLTAQQDVKSAGISLKNHAHLSAQPGQPTSPPQE</sequence>
<protein>
    <submittedName>
        <fullName evidence="2">Baseplate assembly protein</fullName>
    </submittedName>
</protein>
<dbReference type="InterPro" id="IPR013046">
    <property type="entry name" value="GpV/Gp45"/>
</dbReference>
<feature type="domain" description="Bacteriophage Mu Gp45 N-terminal" evidence="1">
    <location>
        <begin position="9"/>
        <end position="76"/>
    </location>
</feature>
<dbReference type="NCBIfam" id="TIGR01644">
    <property type="entry name" value="phage_P2_V"/>
    <property type="match status" value="1"/>
</dbReference>
<evidence type="ECO:0000313" key="2">
    <source>
        <dbReference type="EMBL" id="MEE8657662.1"/>
    </source>
</evidence>
<evidence type="ECO:0000259" key="1">
    <source>
        <dbReference type="Pfam" id="PF06890"/>
    </source>
</evidence>
<gene>
    <name evidence="2" type="ORF">DOFOFD_01365</name>
</gene>